<evidence type="ECO:0000313" key="1">
    <source>
        <dbReference type="EMBL" id="KAG8064718.1"/>
    </source>
</evidence>
<keyword evidence="2" id="KW-1185">Reference proteome</keyword>
<reference evidence="1" key="1">
    <citation type="journal article" date="2021" name="bioRxiv">
        <title>Whole Genome Assembly and Annotation of Northern Wild Rice, Zizania palustris L., Supports a Whole Genome Duplication in the Zizania Genus.</title>
        <authorList>
            <person name="Haas M."/>
            <person name="Kono T."/>
            <person name="Macchietto M."/>
            <person name="Millas R."/>
            <person name="McGilp L."/>
            <person name="Shao M."/>
            <person name="Duquette J."/>
            <person name="Hirsch C.N."/>
            <person name="Kimball J."/>
        </authorList>
    </citation>
    <scope>NUCLEOTIDE SEQUENCE</scope>
    <source>
        <tissue evidence="1">Fresh leaf tissue</tissue>
    </source>
</reference>
<accession>A0A8J5SJ60</accession>
<gene>
    <name evidence="1" type="ORF">GUJ93_ZPchr0004g39873</name>
</gene>
<proteinExistence type="predicted"/>
<protein>
    <submittedName>
        <fullName evidence="1">Uncharacterized protein</fullName>
    </submittedName>
</protein>
<reference evidence="1" key="2">
    <citation type="submission" date="2021-02" db="EMBL/GenBank/DDBJ databases">
        <authorList>
            <person name="Kimball J.A."/>
            <person name="Haas M.W."/>
            <person name="Macchietto M."/>
            <person name="Kono T."/>
            <person name="Duquette J."/>
            <person name="Shao M."/>
        </authorList>
    </citation>
    <scope>NUCLEOTIDE SEQUENCE</scope>
    <source>
        <tissue evidence="1">Fresh leaf tissue</tissue>
    </source>
</reference>
<name>A0A8J5SJ60_ZIZPA</name>
<evidence type="ECO:0000313" key="2">
    <source>
        <dbReference type="Proteomes" id="UP000729402"/>
    </source>
</evidence>
<organism evidence="1 2">
    <name type="scientific">Zizania palustris</name>
    <name type="common">Northern wild rice</name>
    <dbReference type="NCBI Taxonomy" id="103762"/>
    <lineage>
        <taxon>Eukaryota</taxon>
        <taxon>Viridiplantae</taxon>
        <taxon>Streptophyta</taxon>
        <taxon>Embryophyta</taxon>
        <taxon>Tracheophyta</taxon>
        <taxon>Spermatophyta</taxon>
        <taxon>Magnoliopsida</taxon>
        <taxon>Liliopsida</taxon>
        <taxon>Poales</taxon>
        <taxon>Poaceae</taxon>
        <taxon>BOP clade</taxon>
        <taxon>Oryzoideae</taxon>
        <taxon>Oryzeae</taxon>
        <taxon>Zizaniinae</taxon>
        <taxon>Zizania</taxon>
    </lineage>
</organism>
<dbReference type="EMBL" id="JAAALK010000285">
    <property type="protein sequence ID" value="KAG8064718.1"/>
    <property type="molecule type" value="Genomic_DNA"/>
</dbReference>
<dbReference type="AlphaFoldDB" id="A0A8J5SJ60"/>
<comment type="caution">
    <text evidence="1">The sequence shown here is derived from an EMBL/GenBank/DDBJ whole genome shotgun (WGS) entry which is preliminary data.</text>
</comment>
<sequence length="118" mass="12922">MLIAKTGSHLDCTQIRGLQPYTSKSAYIAQFNSSTNSTFVKIIWKAWAPPKLSFLLGLTSKTGFGPQIGLQLEGGHTSRHVWSIDKSQNQNQPIIFSATADSLGEFGQTWRIGLGLLL</sequence>
<dbReference type="Proteomes" id="UP000729402">
    <property type="component" value="Unassembled WGS sequence"/>
</dbReference>